<dbReference type="Gene3D" id="3.40.1110.10">
    <property type="entry name" value="Calcium-transporting ATPase, cytoplasmic domain N"/>
    <property type="match status" value="1"/>
</dbReference>
<feature type="domain" description="Cation-transporting P-type ATPase C-terminal" evidence="10">
    <location>
        <begin position="658"/>
        <end position="833"/>
    </location>
</feature>
<reference evidence="12" key="1">
    <citation type="journal article" date="2019" name="PLoS Negl. Trop. Dis.">
        <title>Revisiting the worldwide diversity of Leptospira species in the environment.</title>
        <authorList>
            <person name="Vincent A.T."/>
            <person name="Schiettekatte O."/>
            <person name="Bourhy P."/>
            <person name="Veyrier F.J."/>
            <person name="Picardeau M."/>
        </authorList>
    </citation>
    <scope>NUCLEOTIDE SEQUENCE [LARGE SCALE GENOMIC DNA]</scope>
    <source>
        <strain evidence="12">201702476</strain>
    </source>
</reference>
<dbReference type="InterPro" id="IPR023214">
    <property type="entry name" value="HAD_sf"/>
</dbReference>
<dbReference type="InterPro" id="IPR059000">
    <property type="entry name" value="ATPase_P-type_domA"/>
</dbReference>
<dbReference type="InterPro" id="IPR008250">
    <property type="entry name" value="ATPase_P-typ_transduc_dom_A_sf"/>
</dbReference>
<dbReference type="InterPro" id="IPR023299">
    <property type="entry name" value="ATPase_P-typ_cyto_dom_N"/>
</dbReference>
<evidence type="ECO:0000259" key="10">
    <source>
        <dbReference type="Pfam" id="PF00689"/>
    </source>
</evidence>
<feature type="transmembrane region" description="Helical" evidence="8">
    <location>
        <begin position="659"/>
        <end position="680"/>
    </location>
</feature>
<dbReference type="SFLD" id="SFLDS00003">
    <property type="entry name" value="Haloacid_Dehalogenase"/>
    <property type="match status" value="1"/>
</dbReference>
<name>A0A4R9JXI3_9LEPT</name>
<feature type="transmembrane region" description="Helical" evidence="8">
    <location>
        <begin position="740"/>
        <end position="760"/>
    </location>
</feature>
<dbReference type="InterPro" id="IPR044492">
    <property type="entry name" value="P_typ_ATPase_HD_dom"/>
</dbReference>
<evidence type="ECO:0000256" key="2">
    <source>
        <dbReference type="ARBA" id="ARBA00022692"/>
    </source>
</evidence>
<feature type="transmembrane region" description="Helical" evidence="8">
    <location>
        <begin position="219"/>
        <end position="240"/>
    </location>
</feature>
<keyword evidence="2 8" id="KW-0812">Transmembrane</keyword>
<dbReference type="Proteomes" id="UP000297693">
    <property type="component" value="Unassembled WGS sequence"/>
</dbReference>
<dbReference type="EMBL" id="RQGD01000034">
    <property type="protein sequence ID" value="TGL57900.1"/>
    <property type="molecule type" value="Genomic_DNA"/>
</dbReference>
<dbReference type="Gene3D" id="3.40.50.1000">
    <property type="entry name" value="HAD superfamily/HAD-like"/>
    <property type="match status" value="1"/>
</dbReference>
<dbReference type="SUPFAM" id="SSF81665">
    <property type="entry name" value="Calcium ATPase, transmembrane domain M"/>
    <property type="match status" value="1"/>
</dbReference>
<dbReference type="PRINTS" id="PR00120">
    <property type="entry name" value="HATPASE"/>
</dbReference>
<dbReference type="Pfam" id="PF00690">
    <property type="entry name" value="Cation_ATPase_N"/>
    <property type="match status" value="1"/>
</dbReference>
<gene>
    <name evidence="12" type="ORF">EHQ58_10870</name>
</gene>
<dbReference type="Pfam" id="PF00689">
    <property type="entry name" value="Cation_ATPase_C"/>
    <property type="match status" value="1"/>
</dbReference>
<evidence type="ECO:0000256" key="1">
    <source>
        <dbReference type="ARBA" id="ARBA00004141"/>
    </source>
</evidence>
<evidence type="ECO:0000313" key="13">
    <source>
        <dbReference type="Proteomes" id="UP000297693"/>
    </source>
</evidence>
<evidence type="ECO:0000256" key="4">
    <source>
        <dbReference type="ARBA" id="ARBA00022840"/>
    </source>
</evidence>
<feature type="transmembrane region" description="Helical" evidence="8">
    <location>
        <begin position="812"/>
        <end position="834"/>
    </location>
</feature>
<feature type="transmembrane region" description="Helical" evidence="8">
    <location>
        <begin position="43"/>
        <end position="65"/>
    </location>
</feature>
<keyword evidence="6 8" id="KW-1133">Transmembrane helix</keyword>
<dbReference type="Gene3D" id="2.70.150.10">
    <property type="entry name" value="Calcium-transporting ATPase, cytoplasmic transduction domain A"/>
    <property type="match status" value="1"/>
</dbReference>
<keyword evidence="5" id="KW-1278">Translocase</keyword>
<dbReference type="GO" id="GO:0016887">
    <property type="term" value="F:ATP hydrolysis activity"/>
    <property type="evidence" value="ECO:0007669"/>
    <property type="project" value="InterPro"/>
</dbReference>
<dbReference type="OrthoDB" id="9760364at2"/>
<dbReference type="Pfam" id="PF00122">
    <property type="entry name" value="E1-E2_ATPase"/>
    <property type="match status" value="1"/>
</dbReference>
<evidence type="ECO:0000259" key="9">
    <source>
        <dbReference type="Pfam" id="PF00122"/>
    </source>
</evidence>
<dbReference type="NCBIfam" id="TIGR01494">
    <property type="entry name" value="ATPase_P-type"/>
    <property type="match status" value="2"/>
</dbReference>
<dbReference type="InterPro" id="IPR004014">
    <property type="entry name" value="ATPase_P-typ_cation-transptr_N"/>
</dbReference>
<dbReference type="SUPFAM" id="SSF56784">
    <property type="entry name" value="HAD-like"/>
    <property type="match status" value="1"/>
</dbReference>
<feature type="domain" description="P-type ATPase A" evidence="9">
    <location>
        <begin position="102"/>
        <end position="201"/>
    </location>
</feature>
<sequence>MNLINNDTQSYLGLASEEIPRLRKIHGWNEILGKTERTFLQRLISVIAEPMIFLLISIGIIYQFLGDTSEAILLSASVILIIVITIYQEGKTDSAISALKTMASPRTNVIRDGIVRKVDGREILPGDMIIINEGDRIPADAIILATDHVMLDESLLTGESIPTLKSNSGEVFCGSLVTAGQAICKVLLIGNQTKIGKIGQTISFEKQEKTLLEKDVEVLVRWIFIFAVFICIGLVIFLGITKGDWLGGLLSGLTLAIGILPEELPLVLTIFFAFGAYRLSKKNVLARKTSIIETLGAATVLCTDKTGTITQNKMTIKCLISGGNETKLSGNTSILENQGEKDLLKYGLLASKQQAFDPMDKAFFDLLAKSNQENYCHLSQFTLIKEFPITSKILALTQVWRKEEDLVVATKGAPETIMKLCKLSLDQQNLLLEKTSKLAASGYRMLAVAKSKKSIRDIPSSPWDCDYEWLGLVGLEDPIRNEVPDAVRSAYSAGIRVIMITGDYPETAKSIAKQIGLHRADNVMTGAELNELDEKRYIESISQCNVFSRVSPEEKWKLVGILKDLGEIVAMTGDGVNDAPALKRAHIGVAMGGRGTDVAREASSLVLIDDSFSSLIRAVEEGRHIYTNLRKALGYIIAVHIPIIGSTFFPILFDLPHVILSAVHIVFLEMIIDPTCTLVFEKEPIEEGTMNLKPRNINDSLLDKNLFLVSVIQGFFSLFAVIASYLYVQIYEVSTNVDSYLGNTAAFVTLIFSNLLLILVNRSRSKTIFESIRIKNDALPYVTIGTLAILFSALYVPALQRLFHFSSLSLRQITMCFLISVVSIVWFEIGKLFFRKKV</sequence>
<evidence type="ECO:0000256" key="8">
    <source>
        <dbReference type="SAM" id="Phobius"/>
    </source>
</evidence>
<accession>A0A4R9JXI3</accession>
<dbReference type="SFLD" id="SFLDF00027">
    <property type="entry name" value="p-type_atpase"/>
    <property type="match status" value="1"/>
</dbReference>
<feature type="transmembrane region" description="Helical" evidence="8">
    <location>
        <begin position="632"/>
        <end position="653"/>
    </location>
</feature>
<dbReference type="Gene3D" id="1.20.1110.10">
    <property type="entry name" value="Calcium-transporting ATPase, transmembrane domain"/>
    <property type="match status" value="1"/>
</dbReference>
<dbReference type="SFLD" id="SFLDG00002">
    <property type="entry name" value="C1.7:_P-type_atpase_like"/>
    <property type="match status" value="1"/>
</dbReference>
<organism evidence="12 13">
    <name type="scientific">Leptospira ognonensis</name>
    <dbReference type="NCBI Taxonomy" id="2484945"/>
    <lineage>
        <taxon>Bacteria</taxon>
        <taxon>Pseudomonadati</taxon>
        <taxon>Spirochaetota</taxon>
        <taxon>Spirochaetia</taxon>
        <taxon>Leptospirales</taxon>
        <taxon>Leptospiraceae</taxon>
        <taxon>Leptospira</taxon>
    </lineage>
</organism>
<keyword evidence="7 8" id="KW-0472">Membrane</keyword>
<keyword evidence="13" id="KW-1185">Reference proteome</keyword>
<dbReference type="SUPFAM" id="SSF81653">
    <property type="entry name" value="Calcium ATPase, transduction domain A"/>
    <property type="match status" value="1"/>
</dbReference>
<dbReference type="InterPro" id="IPR006068">
    <property type="entry name" value="ATPase_P-typ_cation-transptr_C"/>
</dbReference>
<feature type="transmembrane region" description="Helical" evidence="8">
    <location>
        <begin position="705"/>
        <end position="728"/>
    </location>
</feature>
<evidence type="ECO:0000256" key="5">
    <source>
        <dbReference type="ARBA" id="ARBA00022967"/>
    </source>
</evidence>
<comment type="caution">
    <text evidence="12">The sequence shown here is derived from an EMBL/GenBank/DDBJ whole genome shotgun (WGS) entry which is preliminary data.</text>
</comment>
<feature type="transmembrane region" description="Helical" evidence="8">
    <location>
        <begin position="71"/>
        <end position="87"/>
    </location>
</feature>
<dbReference type="InterPro" id="IPR018303">
    <property type="entry name" value="ATPase_P-typ_P_site"/>
</dbReference>
<evidence type="ECO:0000256" key="3">
    <source>
        <dbReference type="ARBA" id="ARBA00022741"/>
    </source>
</evidence>
<feature type="transmembrane region" description="Helical" evidence="8">
    <location>
        <begin position="781"/>
        <end position="800"/>
    </location>
</feature>
<evidence type="ECO:0000313" key="12">
    <source>
        <dbReference type="EMBL" id="TGL57900.1"/>
    </source>
</evidence>
<proteinExistence type="predicted"/>
<dbReference type="PANTHER" id="PTHR42861">
    <property type="entry name" value="CALCIUM-TRANSPORTING ATPASE"/>
    <property type="match status" value="1"/>
</dbReference>
<dbReference type="GO" id="GO:0016020">
    <property type="term" value="C:membrane"/>
    <property type="evidence" value="ECO:0007669"/>
    <property type="project" value="UniProtKB-SubCell"/>
</dbReference>
<feature type="domain" description="Cation-transporting P-type ATPase N-terminal" evidence="11">
    <location>
        <begin position="8"/>
        <end position="61"/>
    </location>
</feature>
<evidence type="ECO:0000259" key="11">
    <source>
        <dbReference type="Pfam" id="PF00690"/>
    </source>
</evidence>
<dbReference type="AlphaFoldDB" id="A0A4R9JXI3"/>
<dbReference type="Pfam" id="PF00702">
    <property type="entry name" value="Hydrolase"/>
    <property type="match status" value="1"/>
</dbReference>
<dbReference type="SUPFAM" id="SSF81660">
    <property type="entry name" value="Metal cation-transporting ATPase, ATP-binding domain N"/>
    <property type="match status" value="1"/>
</dbReference>
<dbReference type="PROSITE" id="PS00154">
    <property type="entry name" value="ATPASE_E1_E2"/>
    <property type="match status" value="1"/>
</dbReference>
<dbReference type="RefSeq" id="WP_135623918.1">
    <property type="nucleotide sequence ID" value="NZ_RQGD01000034.1"/>
</dbReference>
<evidence type="ECO:0000256" key="7">
    <source>
        <dbReference type="ARBA" id="ARBA00023136"/>
    </source>
</evidence>
<feature type="transmembrane region" description="Helical" evidence="8">
    <location>
        <begin position="252"/>
        <end position="277"/>
    </location>
</feature>
<dbReference type="InterPro" id="IPR036412">
    <property type="entry name" value="HAD-like_sf"/>
</dbReference>
<dbReference type="InterPro" id="IPR001757">
    <property type="entry name" value="P_typ_ATPase"/>
</dbReference>
<dbReference type="GO" id="GO:0005524">
    <property type="term" value="F:ATP binding"/>
    <property type="evidence" value="ECO:0007669"/>
    <property type="project" value="UniProtKB-KW"/>
</dbReference>
<dbReference type="PRINTS" id="PR00119">
    <property type="entry name" value="CATATPASE"/>
</dbReference>
<keyword evidence="3" id="KW-0547">Nucleotide-binding</keyword>
<dbReference type="InterPro" id="IPR023298">
    <property type="entry name" value="ATPase_P-typ_TM_dom_sf"/>
</dbReference>
<evidence type="ECO:0000256" key="6">
    <source>
        <dbReference type="ARBA" id="ARBA00022989"/>
    </source>
</evidence>
<keyword evidence="4" id="KW-0067">ATP-binding</keyword>
<protein>
    <submittedName>
        <fullName evidence="12">Cation-translocating P-type ATPase</fullName>
    </submittedName>
</protein>
<comment type="subcellular location">
    <subcellularLocation>
        <location evidence="1">Membrane</location>
        <topology evidence="1">Multi-pass membrane protein</topology>
    </subcellularLocation>
</comment>